<dbReference type="PROSITE" id="PS50850">
    <property type="entry name" value="MFS"/>
    <property type="match status" value="1"/>
</dbReference>
<dbReference type="SUPFAM" id="SSF103473">
    <property type="entry name" value="MFS general substrate transporter"/>
    <property type="match status" value="1"/>
</dbReference>
<evidence type="ECO:0000256" key="6">
    <source>
        <dbReference type="SAM" id="Phobius"/>
    </source>
</evidence>
<dbReference type="InterPro" id="IPR005829">
    <property type="entry name" value="Sugar_transporter_CS"/>
</dbReference>
<feature type="transmembrane region" description="Helical" evidence="6">
    <location>
        <begin position="265"/>
        <end position="291"/>
    </location>
</feature>
<evidence type="ECO:0000256" key="4">
    <source>
        <dbReference type="ARBA" id="ARBA00023136"/>
    </source>
</evidence>
<dbReference type="Pfam" id="PF07690">
    <property type="entry name" value="MFS_1"/>
    <property type="match status" value="1"/>
</dbReference>
<dbReference type="InterPro" id="IPR011701">
    <property type="entry name" value="MFS"/>
</dbReference>
<proteinExistence type="predicted"/>
<accession>A0A4T0ISY2</accession>
<evidence type="ECO:0000313" key="8">
    <source>
        <dbReference type="EMBL" id="TIB33059.1"/>
    </source>
</evidence>
<feature type="transmembrane region" description="Helical" evidence="6">
    <location>
        <begin position="172"/>
        <end position="193"/>
    </location>
</feature>
<keyword evidence="4 6" id="KW-0472">Membrane</keyword>
<dbReference type="InterPro" id="IPR020846">
    <property type="entry name" value="MFS_dom"/>
</dbReference>
<dbReference type="GO" id="GO:0005886">
    <property type="term" value="C:plasma membrane"/>
    <property type="evidence" value="ECO:0007669"/>
    <property type="project" value="TreeGrafter"/>
</dbReference>
<gene>
    <name evidence="8" type="ORF">E3P86_03039</name>
</gene>
<feature type="transmembrane region" description="Helical" evidence="6">
    <location>
        <begin position="450"/>
        <end position="471"/>
    </location>
</feature>
<feature type="domain" description="Major facilitator superfamily (MFS) profile" evidence="7">
    <location>
        <begin position="44"/>
        <end position="476"/>
    </location>
</feature>
<dbReference type="GO" id="GO:0022857">
    <property type="term" value="F:transmembrane transporter activity"/>
    <property type="evidence" value="ECO:0007669"/>
    <property type="project" value="InterPro"/>
</dbReference>
<dbReference type="PANTHER" id="PTHR23502">
    <property type="entry name" value="MAJOR FACILITATOR SUPERFAMILY"/>
    <property type="match status" value="1"/>
</dbReference>
<feature type="transmembrane region" description="Helical" evidence="6">
    <location>
        <begin position="421"/>
        <end position="438"/>
    </location>
</feature>
<evidence type="ECO:0000256" key="1">
    <source>
        <dbReference type="ARBA" id="ARBA00004141"/>
    </source>
</evidence>
<feature type="transmembrane region" description="Helical" evidence="6">
    <location>
        <begin position="110"/>
        <end position="127"/>
    </location>
</feature>
<feature type="transmembrane region" description="Helical" evidence="6">
    <location>
        <begin position="350"/>
        <end position="371"/>
    </location>
</feature>
<dbReference type="Gene3D" id="1.20.1250.20">
    <property type="entry name" value="MFS general substrate transporter like domains"/>
    <property type="match status" value="1"/>
</dbReference>
<dbReference type="AlphaFoldDB" id="A0A4T0ISY2"/>
<feature type="compositionally biased region" description="Basic and acidic residues" evidence="5">
    <location>
        <begin position="656"/>
        <end position="668"/>
    </location>
</feature>
<dbReference type="InterPro" id="IPR036259">
    <property type="entry name" value="MFS_trans_sf"/>
</dbReference>
<dbReference type="Proteomes" id="UP000310689">
    <property type="component" value="Unassembled WGS sequence"/>
</dbReference>
<feature type="transmembrane region" description="Helical" evidence="6">
    <location>
        <begin position="199"/>
        <end position="219"/>
    </location>
</feature>
<dbReference type="PANTHER" id="PTHR23502:SF134">
    <property type="entry name" value="MAJOR FACILITATOR SUPERFAMILY (MFS) PROFILE DOMAIN-CONTAINING PROTEIN-RELATED"/>
    <property type="match status" value="1"/>
</dbReference>
<evidence type="ECO:0000256" key="2">
    <source>
        <dbReference type="ARBA" id="ARBA00022692"/>
    </source>
</evidence>
<keyword evidence="3 6" id="KW-1133">Transmembrane helix</keyword>
<reference evidence="8 9" key="1">
    <citation type="submission" date="2019-03" db="EMBL/GenBank/DDBJ databases">
        <title>Sequencing 23 genomes of Wallemia ichthyophaga.</title>
        <authorList>
            <person name="Gostincar C."/>
        </authorList>
    </citation>
    <scope>NUCLEOTIDE SEQUENCE [LARGE SCALE GENOMIC DNA]</scope>
    <source>
        <strain evidence="8 9">EXF-6200</strain>
    </source>
</reference>
<evidence type="ECO:0000259" key="7">
    <source>
        <dbReference type="PROSITE" id="PS50850"/>
    </source>
</evidence>
<feature type="transmembrane region" description="Helical" evidence="6">
    <location>
        <begin position="377"/>
        <end position="400"/>
    </location>
</feature>
<evidence type="ECO:0000256" key="3">
    <source>
        <dbReference type="ARBA" id="ARBA00022989"/>
    </source>
</evidence>
<evidence type="ECO:0000256" key="5">
    <source>
        <dbReference type="SAM" id="MobiDB-lite"/>
    </source>
</evidence>
<keyword evidence="2 6" id="KW-0812">Transmembrane</keyword>
<feature type="region of interest" description="Disordered" evidence="5">
    <location>
        <begin position="569"/>
        <end position="593"/>
    </location>
</feature>
<feature type="transmembrane region" description="Helical" evidence="6">
    <location>
        <begin position="44"/>
        <end position="61"/>
    </location>
</feature>
<feature type="region of interest" description="Disordered" evidence="5">
    <location>
        <begin position="647"/>
        <end position="675"/>
    </location>
</feature>
<protein>
    <recommendedName>
        <fullName evidence="7">Major facilitator superfamily (MFS) profile domain-containing protein</fullName>
    </recommendedName>
</protein>
<feature type="transmembrane region" description="Helical" evidence="6">
    <location>
        <begin position="73"/>
        <end position="98"/>
    </location>
</feature>
<name>A0A4T0ISY2_WALIC</name>
<comment type="subcellular location">
    <subcellularLocation>
        <location evidence="1">Membrane</location>
        <topology evidence="1">Multi-pass membrane protein</topology>
    </subcellularLocation>
</comment>
<feature type="transmembrane region" description="Helical" evidence="6">
    <location>
        <begin position="311"/>
        <end position="329"/>
    </location>
</feature>
<dbReference type="PROSITE" id="PS00216">
    <property type="entry name" value="SUGAR_TRANSPORT_1"/>
    <property type="match status" value="1"/>
</dbReference>
<dbReference type="GO" id="GO:0042908">
    <property type="term" value="P:xenobiotic transport"/>
    <property type="evidence" value="ECO:0007669"/>
    <property type="project" value="UniProtKB-ARBA"/>
</dbReference>
<sequence length="675" mass="75651">MLFDKFKKDQMSQVKNHGDPPPIELELVGQELPWEWSMPKKSKSYIMALLLNFVSAFNATGNSAAKAGVTAEFGISGSVFLTSSFTYNAALGLGPLFLAPLSESYGRRPMIVGLLLLIVILFLPQALAPNIESLSITRLFQGLAASIEGPHVAGIITDLFHRDHGRGVAMATFTLIVFTANALGPLCCNWLAFKTDWPNIYWMQMAMNGAVFLLCMFLLDETRHDVILDKKVRNYNKTYGTDLKIKTDAAHSFKGAMSKSLARPIVYLLTEPIVMALALWVGFAWGMVFLFTGATPHVYEVNYGFNQGESGTVLICGFIGAFLAWLLNFGQNALYKRSKDPVTHIAPPEARLYQAALGAVLFGAFEFMFGWTARPWITPWVSMIAVIGVNFGIFPIYAGVYTYIGDAYEQYSSSAQAAQALLRNLLGATFPFFATAMFDNLSFPWASSTIGFIALALSSIPFTLLVFGGWLRARSRVCKQITREQEEDEFRREQAFEEPGEKRHAFRFTRFFKVWTIKAPKIYEWMIKGENLMEQLITSVSLFMMLRENRGLVYFARWFTVSSNRTPQMHTTTNDQNKFKKTSQVVSKPATTEHNMADDLIKQGPPLNETRAPRDAMHSLEHDLANKGQAAGHRHTDARMEDALGRDGKKYHKHPHDIAADPRLDSDQLGRQNNV</sequence>
<comment type="caution">
    <text evidence="8">The sequence shown here is derived from an EMBL/GenBank/DDBJ whole genome shotgun (WGS) entry which is preliminary data.</text>
</comment>
<dbReference type="EMBL" id="SPOI01000191">
    <property type="protein sequence ID" value="TIB33059.1"/>
    <property type="molecule type" value="Genomic_DNA"/>
</dbReference>
<dbReference type="GO" id="GO:0140115">
    <property type="term" value="P:export across plasma membrane"/>
    <property type="evidence" value="ECO:0007669"/>
    <property type="project" value="UniProtKB-ARBA"/>
</dbReference>
<evidence type="ECO:0000313" key="9">
    <source>
        <dbReference type="Proteomes" id="UP000310689"/>
    </source>
</evidence>
<organism evidence="8 9">
    <name type="scientific">Wallemia ichthyophaga</name>
    <dbReference type="NCBI Taxonomy" id="245174"/>
    <lineage>
        <taxon>Eukaryota</taxon>
        <taxon>Fungi</taxon>
        <taxon>Dikarya</taxon>
        <taxon>Basidiomycota</taxon>
        <taxon>Wallemiomycotina</taxon>
        <taxon>Wallemiomycetes</taxon>
        <taxon>Wallemiales</taxon>
        <taxon>Wallemiaceae</taxon>
        <taxon>Wallemia</taxon>
    </lineage>
</organism>